<gene>
    <name evidence="2" type="ORF">UFOPK2809_01246</name>
    <name evidence="3" type="ORF">UFOPK4043_01271</name>
    <name evidence="4" type="ORF">UFOPK4092_01293</name>
</gene>
<feature type="domain" description="HTH marR-type" evidence="1">
    <location>
        <begin position="9"/>
        <end position="58"/>
    </location>
</feature>
<dbReference type="InterPro" id="IPR036388">
    <property type="entry name" value="WH-like_DNA-bd_sf"/>
</dbReference>
<dbReference type="AlphaFoldDB" id="A0A6J6UHA4"/>
<dbReference type="EMBL" id="CAFBPA010000216">
    <property type="protein sequence ID" value="CAB5015162.1"/>
    <property type="molecule type" value="Genomic_DNA"/>
</dbReference>
<protein>
    <submittedName>
        <fullName evidence="2">Unannotated protein</fullName>
    </submittedName>
</protein>
<dbReference type="Pfam" id="PF12802">
    <property type="entry name" value="MarR_2"/>
    <property type="match status" value="1"/>
</dbReference>
<dbReference type="InterPro" id="IPR000835">
    <property type="entry name" value="HTH_MarR-typ"/>
</dbReference>
<dbReference type="SUPFAM" id="SSF46785">
    <property type="entry name" value="Winged helix' DNA-binding domain"/>
    <property type="match status" value="1"/>
</dbReference>
<organism evidence="2">
    <name type="scientific">freshwater metagenome</name>
    <dbReference type="NCBI Taxonomy" id="449393"/>
    <lineage>
        <taxon>unclassified sequences</taxon>
        <taxon>metagenomes</taxon>
        <taxon>ecological metagenomes</taxon>
    </lineage>
</organism>
<dbReference type="GO" id="GO:0003700">
    <property type="term" value="F:DNA-binding transcription factor activity"/>
    <property type="evidence" value="ECO:0007669"/>
    <property type="project" value="InterPro"/>
</dbReference>
<evidence type="ECO:0000259" key="1">
    <source>
        <dbReference type="Pfam" id="PF12802"/>
    </source>
</evidence>
<evidence type="ECO:0000313" key="2">
    <source>
        <dbReference type="EMBL" id="CAB4757809.1"/>
    </source>
</evidence>
<name>A0A6J6UHA4_9ZZZZ</name>
<dbReference type="Gene3D" id="1.10.10.10">
    <property type="entry name" value="Winged helix-like DNA-binding domain superfamily/Winged helix DNA-binding domain"/>
    <property type="match status" value="1"/>
</dbReference>
<accession>A0A6J6UHA4</accession>
<proteinExistence type="predicted"/>
<reference evidence="2" key="1">
    <citation type="submission" date="2020-05" db="EMBL/GenBank/DDBJ databases">
        <authorList>
            <person name="Chiriac C."/>
            <person name="Salcher M."/>
            <person name="Ghai R."/>
            <person name="Kavagutti S V."/>
        </authorList>
    </citation>
    <scope>NUCLEOTIDE SEQUENCE</scope>
</reference>
<dbReference type="InterPro" id="IPR036390">
    <property type="entry name" value="WH_DNA-bd_sf"/>
</dbReference>
<evidence type="ECO:0000313" key="4">
    <source>
        <dbReference type="EMBL" id="CAB5027001.1"/>
    </source>
</evidence>
<sequence length="90" mass="10276">MSQWTFLTNHAHVLIHLSGSPDSRIRDIASAVGITERSVQGILHDLETDGYVTTTKSGRRNTYRIEPNLRFRHPAEADHRIGELLRIFKP</sequence>
<evidence type="ECO:0000313" key="3">
    <source>
        <dbReference type="EMBL" id="CAB5015162.1"/>
    </source>
</evidence>
<dbReference type="EMBL" id="CAFBPJ010000175">
    <property type="protein sequence ID" value="CAB5027001.1"/>
    <property type="molecule type" value="Genomic_DNA"/>
</dbReference>
<dbReference type="EMBL" id="CAEZZA010000195">
    <property type="protein sequence ID" value="CAB4757809.1"/>
    <property type="molecule type" value="Genomic_DNA"/>
</dbReference>